<gene>
    <name evidence="2" type="ORF">SAMN02745121_04422</name>
</gene>
<feature type="signal peptide" evidence="1">
    <location>
        <begin position="1"/>
        <end position="22"/>
    </location>
</feature>
<evidence type="ECO:0000313" key="2">
    <source>
        <dbReference type="EMBL" id="SFE48342.1"/>
    </source>
</evidence>
<evidence type="ECO:0000313" key="3">
    <source>
        <dbReference type="Proteomes" id="UP000199400"/>
    </source>
</evidence>
<dbReference type="InterPro" id="IPR013783">
    <property type="entry name" value="Ig-like_fold"/>
</dbReference>
<dbReference type="Proteomes" id="UP000199400">
    <property type="component" value="Unassembled WGS sequence"/>
</dbReference>
<dbReference type="Gene3D" id="2.60.40.10">
    <property type="entry name" value="Immunoglobulins"/>
    <property type="match status" value="1"/>
</dbReference>
<keyword evidence="1" id="KW-0732">Signal</keyword>
<dbReference type="STRING" id="54.SAMN02745121_04422"/>
<reference evidence="3" key="1">
    <citation type="submission" date="2016-10" db="EMBL/GenBank/DDBJ databases">
        <authorList>
            <person name="Varghese N."/>
            <person name="Submissions S."/>
        </authorList>
    </citation>
    <scope>NUCLEOTIDE SEQUENCE [LARGE SCALE GENOMIC DNA]</scope>
    <source>
        <strain evidence="3">ATCC 25963</strain>
    </source>
</reference>
<sequence>MRTRLLVSTLAFTALVAAPACGGDDPPGSLIVPFKIGANVDCSILGVTDVTVELYKYSASGAAGDVIDQEVVACEDGQAQFMGLTAGRYNVRVSGVDAEKVIVTDNFDNDPADIAEVTSGAENTADVVTMSPTPAKILVRWLLNGGFGMCSDVPVTNFRVSTYEKEGLNELLTYDFDCDPEEPAIMGYNAILDPDRQIAGDDLDRVYIDALDEKGTSLVTAPLEFVMEPPGHGRTVKLTAVVDCTGDPCTIGCADGKGADPMEPTLCLAD</sequence>
<accession>A0A1I2AWP5</accession>
<organism evidence="2 3">
    <name type="scientific">Nannocystis exedens</name>
    <dbReference type="NCBI Taxonomy" id="54"/>
    <lineage>
        <taxon>Bacteria</taxon>
        <taxon>Pseudomonadati</taxon>
        <taxon>Myxococcota</taxon>
        <taxon>Polyangia</taxon>
        <taxon>Nannocystales</taxon>
        <taxon>Nannocystaceae</taxon>
        <taxon>Nannocystis</taxon>
    </lineage>
</organism>
<proteinExistence type="predicted"/>
<keyword evidence="3" id="KW-1185">Reference proteome</keyword>
<dbReference type="RefSeq" id="WP_096332075.1">
    <property type="nucleotide sequence ID" value="NZ_FOMX01000014.1"/>
</dbReference>
<evidence type="ECO:0000256" key="1">
    <source>
        <dbReference type="SAM" id="SignalP"/>
    </source>
</evidence>
<name>A0A1I2AWP5_9BACT</name>
<feature type="chain" id="PRO_5011537962" description="Carboxypeptidase regulatory-like domain-containing protein" evidence="1">
    <location>
        <begin position="23"/>
        <end position="270"/>
    </location>
</feature>
<evidence type="ECO:0008006" key="4">
    <source>
        <dbReference type="Google" id="ProtNLM"/>
    </source>
</evidence>
<protein>
    <recommendedName>
        <fullName evidence="4">Carboxypeptidase regulatory-like domain-containing protein</fullName>
    </recommendedName>
</protein>
<dbReference type="AlphaFoldDB" id="A0A1I2AWP5"/>
<dbReference type="EMBL" id="FOMX01000014">
    <property type="protein sequence ID" value="SFE48342.1"/>
    <property type="molecule type" value="Genomic_DNA"/>
</dbReference>